<reference evidence="12" key="1">
    <citation type="submission" date="2015-01" db="EMBL/GenBank/DDBJ databases">
        <title>Flavisolibacter sp./LCS9/ whole genome sequencing.</title>
        <authorList>
            <person name="Kim M.K."/>
            <person name="Srinivasan S."/>
            <person name="Lee J.-J."/>
        </authorList>
    </citation>
    <scope>NUCLEOTIDE SEQUENCE [LARGE SCALE GENOMIC DNA]</scope>
    <source>
        <strain evidence="12">LCS9</strain>
    </source>
</reference>
<keyword evidence="4 9" id="KW-0812">Transmembrane</keyword>
<reference evidence="11 12" key="2">
    <citation type="journal article" date="2016" name="Int. J. Syst. Evol. Microbiol.">
        <title>Flavisolibacter tropicus sp. nov., isolated from tropical soil.</title>
        <authorList>
            <person name="Lee J.J."/>
            <person name="Kang M.S."/>
            <person name="Kim G.S."/>
            <person name="Lee C.S."/>
            <person name="Lim S."/>
            <person name="Lee J."/>
            <person name="Roh S.H."/>
            <person name="Kang H."/>
            <person name="Ha J.M."/>
            <person name="Bae S."/>
            <person name="Jung H.Y."/>
            <person name="Kim M.K."/>
        </authorList>
    </citation>
    <scope>NUCLEOTIDE SEQUENCE [LARGE SCALE GENOMIC DNA]</scope>
    <source>
        <strain evidence="11 12">LCS9</strain>
    </source>
</reference>
<keyword evidence="12" id="KW-1185">Reference proteome</keyword>
<accession>A0A172TVE0</accession>
<dbReference type="InterPro" id="IPR050790">
    <property type="entry name" value="ExbB/TolQ_transport"/>
</dbReference>
<keyword evidence="11" id="KW-0282">Flagellum</keyword>
<evidence type="ECO:0000256" key="7">
    <source>
        <dbReference type="ARBA" id="ARBA00023136"/>
    </source>
</evidence>
<feature type="transmembrane region" description="Helical" evidence="9">
    <location>
        <begin position="193"/>
        <end position="216"/>
    </location>
</feature>
<evidence type="ECO:0000313" key="12">
    <source>
        <dbReference type="Proteomes" id="UP000077177"/>
    </source>
</evidence>
<proteinExistence type="inferred from homology"/>
<dbReference type="InterPro" id="IPR002898">
    <property type="entry name" value="MotA_ExbB_proton_chnl"/>
</dbReference>
<dbReference type="PANTHER" id="PTHR30625:SF15">
    <property type="entry name" value="BIOPOLYMER TRANSPORT PROTEIN EXBB"/>
    <property type="match status" value="1"/>
</dbReference>
<feature type="transmembrane region" description="Helical" evidence="9">
    <location>
        <begin position="28"/>
        <end position="48"/>
    </location>
</feature>
<feature type="domain" description="MotA/TolQ/ExbB proton channel" evidence="10">
    <location>
        <begin position="145"/>
        <end position="271"/>
    </location>
</feature>
<dbReference type="PANTHER" id="PTHR30625">
    <property type="entry name" value="PROTEIN TOLQ"/>
    <property type="match status" value="1"/>
</dbReference>
<organism evidence="11 12">
    <name type="scientific">Flavisolibacter tropicus</name>
    <dbReference type="NCBI Taxonomy" id="1492898"/>
    <lineage>
        <taxon>Bacteria</taxon>
        <taxon>Pseudomonadati</taxon>
        <taxon>Bacteroidota</taxon>
        <taxon>Chitinophagia</taxon>
        <taxon>Chitinophagales</taxon>
        <taxon>Chitinophagaceae</taxon>
        <taxon>Flavisolibacter</taxon>
    </lineage>
</organism>
<gene>
    <name evidence="11" type="ORF">SY85_10920</name>
</gene>
<dbReference type="EMBL" id="CP011390">
    <property type="protein sequence ID" value="ANE50938.1"/>
    <property type="molecule type" value="Genomic_DNA"/>
</dbReference>
<protein>
    <submittedName>
        <fullName evidence="11">Flagellar motor protein MotA</fullName>
    </submittedName>
</protein>
<dbReference type="GO" id="GO:0017038">
    <property type="term" value="P:protein import"/>
    <property type="evidence" value="ECO:0007669"/>
    <property type="project" value="TreeGrafter"/>
</dbReference>
<evidence type="ECO:0000256" key="9">
    <source>
        <dbReference type="SAM" id="Phobius"/>
    </source>
</evidence>
<evidence type="ECO:0000256" key="2">
    <source>
        <dbReference type="ARBA" id="ARBA00022448"/>
    </source>
</evidence>
<dbReference type="Pfam" id="PF01618">
    <property type="entry name" value="MotA_ExbB"/>
    <property type="match status" value="1"/>
</dbReference>
<dbReference type="STRING" id="1492898.SY85_10920"/>
<evidence type="ECO:0000256" key="4">
    <source>
        <dbReference type="ARBA" id="ARBA00022692"/>
    </source>
</evidence>
<evidence type="ECO:0000256" key="6">
    <source>
        <dbReference type="ARBA" id="ARBA00022989"/>
    </source>
</evidence>
<evidence type="ECO:0000256" key="1">
    <source>
        <dbReference type="ARBA" id="ARBA00004651"/>
    </source>
</evidence>
<dbReference type="PATRIC" id="fig|1492898.3.peg.2357"/>
<dbReference type="Proteomes" id="UP000077177">
    <property type="component" value="Chromosome"/>
</dbReference>
<name>A0A172TVE0_9BACT</name>
<keyword evidence="5 8" id="KW-0653">Protein transport</keyword>
<feature type="transmembrane region" description="Helical" evidence="9">
    <location>
        <begin position="77"/>
        <end position="100"/>
    </location>
</feature>
<sequence>MAEQRPSASTTNTTVKATSVQAKKSSNLISWLAPILCIVVGYSIWRFAMGNPDGFKTPDTTGGFWPHHRDPKSAFNAIYEGGIIVPLLIGLLLMVVSFSIERFMTISKALGKGSIADFVRKVQYHLANRNVDAALAECDKQRGSVANVMKAGLRRYKEMINVTDLDTDQKVLAIQKEVEEATALELPMLQKNLVFLSTIVSLGTLVALLGTVLGMIRSFAALGAEGGAGAASNLAVGISEALYNTALGIGTSALSLVMYNVFTTKIDSITYGIDESGFTLTQSFASMYK</sequence>
<dbReference type="KEGG" id="fla:SY85_10920"/>
<dbReference type="OrthoDB" id="4045at2"/>
<evidence type="ECO:0000256" key="3">
    <source>
        <dbReference type="ARBA" id="ARBA00022475"/>
    </source>
</evidence>
<keyword evidence="6 9" id="KW-1133">Transmembrane helix</keyword>
<dbReference type="AlphaFoldDB" id="A0A172TVE0"/>
<comment type="similarity">
    <text evidence="8">Belongs to the exbB/tolQ family.</text>
</comment>
<keyword evidence="11" id="KW-0969">Cilium</keyword>
<keyword evidence="7 9" id="KW-0472">Membrane</keyword>
<dbReference type="RefSeq" id="WP_066404428.1">
    <property type="nucleotide sequence ID" value="NZ_CP011390.1"/>
</dbReference>
<evidence type="ECO:0000256" key="5">
    <source>
        <dbReference type="ARBA" id="ARBA00022927"/>
    </source>
</evidence>
<keyword evidence="11" id="KW-0966">Cell projection</keyword>
<evidence type="ECO:0000259" key="10">
    <source>
        <dbReference type="Pfam" id="PF01618"/>
    </source>
</evidence>
<keyword evidence="3" id="KW-1003">Cell membrane</keyword>
<comment type="subcellular location">
    <subcellularLocation>
        <location evidence="1">Cell membrane</location>
        <topology evidence="1">Multi-pass membrane protein</topology>
    </subcellularLocation>
    <subcellularLocation>
        <location evidence="8">Membrane</location>
        <topology evidence="8">Multi-pass membrane protein</topology>
    </subcellularLocation>
</comment>
<evidence type="ECO:0000313" key="11">
    <source>
        <dbReference type="EMBL" id="ANE50938.1"/>
    </source>
</evidence>
<feature type="transmembrane region" description="Helical" evidence="9">
    <location>
        <begin position="241"/>
        <end position="262"/>
    </location>
</feature>
<evidence type="ECO:0000256" key="8">
    <source>
        <dbReference type="RuleBase" id="RU004057"/>
    </source>
</evidence>
<keyword evidence="2 8" id="KW-0813">Transport</keyword>
<dbReference type="GO" id="GO:0005886">
    <property type="term" value="C:plasma membrane"/>
    <property type="evidence" value="ECO:0007669"/>
    <property type="project" value="UniProtKB-SubCell"/>
</dbReference>